<proteinExistence type="predicted"/>
<dbReference type="KEGG" id="vne:CFK40_03930"/>
<dbReference type="AlphaFoldDB" id="A0A221M9A3"/>
<dbReference type="OrthoDB" id="2454201at2"/>
<evidence type="ECO:0000313" key="2">
    <source>
        <dbReference type="Proteomes" id="UP000204391"/>
    </source>
</evidence>
<protein>
    <submittedName>
        <fullName evidence="1">Uncharacterized protein</fullName>
    </submittedName>
</protein>
<gene>
    <name evidence="1" type="ORF">CFK40_03930</name>
</gene>
<accession>A0A221M9A3</accession>
<keyword evidence="2" id="KW-1185">Reference proteome</keyword>
<sequence>MSTSGAFLFCWYFVTWWYSDWSGKNQKRSTKFFLSLGIDGKLLYDNGICRKTNLIKITLSSMEVNEIGESYTNEIASLQNDIYLLTQKSYQKREDLERLERVLAELMDHKTEFQHYNQLCVTPRLSINTWYGHMAKDFQSFQEHETLRSYESISDHQLNRTLTQLKDEIQVINQTILDLQGVLSAKDIRLSHVIEQQRKG</sequence>
<dbReference type="Proteomes" id="UP000204391">
    <property type="component" value="Chromosome"/>
</dbReference>
<dbReference type="EMBL" id="CP022437">
    <property type="protein sequence ID" value="ASN04215.1"/>
    <property type="molecule type" value="Genomic_DNA"/>
</dbReference>
<name>A0A221M9A3_9BACI</name>
<reference evidence="1 2" key="1">
    <citation type="journal article" date="2003" name="Int. J. Syst. Evol. Microbiol.">
        <title>Virgibacillus carmonensis sp. nov., Virgibacillus necropolis sp. nov. and Virgibacillus picturae sp. nov., three novel species isolated from deteriorated mural paintings, transfer of the species of the genus salibacillus to Virgibacillus, as Virgibacillus marismortui comb. nov. and Virgibacillus salexigens comb. nov., and emended description of the genus Virgibacillus.</title>
        <authorList>
            <person name="Heyrman J."/>
            <person name="Logan N.A."/>
            <person name="Busse H.J."/>
            <person name="Balcaen A."/>
            <person name="Lebbe L."/>
            <person name="Rodriguez-Diaz M."/>
            <person name="Swings J."/>
            <person name="De Vos P."/>
        </authorList>
    </citation>
    <scope>NUCLEOTIDE SEQUENCE [LARGE SCALE GENOMIC DNA]</scope>
    <source>
        <strain evidence="1 2">LMG 19488</strain>
    </source>
</reference>
<evidence type="ECO:0000313" key="1">
    <source>
        <dbReference type="EMBL" id="ASN04215.1"/>
    </source>
</evidence>
<organism evidence="1 2">
    <name type="scientific">Virgibacillus necropolis</name>
    <dbReference type="NCBI Taxonomy" id="163877"/>
    <lineage>
        <taxon>Bacteria</taxon>
        <taxon>Bacillati</taxon>
        <taxon>Bacillota</taxon>
        <taxon>Bacilli</taxon>
        <taxon>Bacillales</taxon>
        <taxon>Bacillaceae</taxon>
        <taxon>Virgibacillus</taxon>
    </lineage>
</organism>
<dbReference type="RefSeq" id="WP_089530785.1">
    <property type="nucleotide sequence ID" value="NZ_CP022437.1"/>
</dbReference>